<dbReference type="InterPro" id="IPR041685">
    <property type="entry name" value="AAA_GajA/Old/RecF-like"/>
</dbReference>
<dbReference type="InterPro" id="IPR051396">
    <property type="entry name" value="Bact_Antivir_Def_Nuclease"/>
</dbReference>
<gene>
    <name evidence="2" type="ORF">GCM10011506_21820</name>
</gene>
<evidence type="ECO:0000313" key="2">
    <source>
        <dbReference type="EMBL" id="GGC36036.1"/>
    </source>
</evidence>
<dbReference type="EMBL" id="BMEC01000006">
    <property type="protein sequence ID" value="GGC36036.1"/>
    <property type="molecule type" value="Genomic_DNA"/>
</dbReference>
<dbReference type="Gene3D" id="3.40.50.300">
    <property type="entry name" value="P-loop containing nucleotide triphosphate hydrolases"/>
    <property type="match status" value="1"/>
</dbReference>
<evidence type="ECO:0000313" key="3">
    <source>
        <dbReference type="Proteomes" id="UP000636010"/>
    </source>
</evidence>
<dbReference type="PANTHER" id="PTHR43581">
    <property type="entry name" value="ATP/GTP PHOSPHATASE"/>
    <property type="match status" value="1"/>
</dbReference>
<feature type="domain" description="Endonuclease GajA/Old nuclease/RecF-like AAA" evidence="1">
    <location>
        <begin position="34"/>
        <end position="425"/>
    </location>
</feature>
<accession>A0ABQ1M890</accession>
<protein>
    <recommendedName>
        <fullName evidence="1">Endonuclease GajA/Old nuclease/RecF-like AAA domain-containing protein</fullName>
    </recommendedName>
</protein>
<dbReference type="PANTHER" id="PTHR43581:SF4">
    <property type="entry name" value="ATP_GTP PHOSPHATASE"/>
    <property type="match status" value="1"/>
</dbReference>
<dbReference type="Proteomes" id="UP000636010">
    <property type="component" value="Unassembled WGS sequence"/>
</dbReference>
<dbReference type="InterPro" id="IPR027417">
    <property type="entry name" value="P-loop_NTPase"/>
</dbReference>
<dbReference type="SUPFAM" id="SSF52540">
    <property type="entry name" value="P-loop containing nucleoside triphosphate hydrolases"/>
    <property type="match status" value="1"/>
</dbReference>
<proteinExistence type="predicted"/>
<sequence length="536" mass="63199">MFRFHKLEVFGHPTLGHLDIDFYPEKEDAEKQEEPFTSVIIGMNGTGKSFILKTIADIFYQLEKMQNEKKRDDISFAFYLRYSFYEANYEVYSNRWLVQKGIKKERSDVNKINITFNRPLGSHLFLDDFKMLPNEEYSINIDQLILPTKVIASTSQVNDRFTFKKDDESNIYKYCGLKHTPRNVSSNAFKRKITSALLEAINQQNFIEILNSTIVEFLSFDPYLSINFRTKYTLRFYKDDLTVSDFEDFYIRYEEKQIRKTEPWGAWKFKQLLEDKNLSIENHTRLDAIIDYINELVKHNYLDRIKNSDSKKLKVDFFSQKAYGLDYSIINDLIQLDILYVENIEIKKHGRDITLDQVSAGENQIIMSLIRILSNIRENSLVLIDEPELSLHPNWQMKYIHLLKKMFKKFPDSHFIIATHSHFLISDLKPDSSNVITLRRIEQGLSSENWLSSTYGWSAEEILLKVFNVPTTRNYFISEKIGEILDEIAKPKNKERLLLIRSMVQELVDENITKLSDDDPLKEVVDKLISKYGYIK</sequence>
<dbReference type="RefSeq" id="WP_188463256.1">
    <property type="nucleotide sequence ID" value="NZ_BAABHU010000006.1"/>
</dbReference>
<comment type="caution">
    <text evidence="2">The sequence shown here is derived from an EMBL/GenBank/DDBJ whole genome shotgun (WGS) entry which is preliminary data.</text>
</comment>
<keyword evidence="3" id="KW-1185">Reference proteome</keyword>
<reference evidence="3" key="1">
    <citation type="journal article" date="2019" name="Int. J. Syst. Evol. Microbiol.">
        <title>The Global Catalogue of Microorganisms (GCM) 10K type strain sequencing project: providing services to taxonomists for standard genome sequencing and annotation.</title>
        <authorList>
            <consortium name="The Broad Institute Genomics Platform"/>
            <consortium name="The Broad Institute Genome Sequencing Center for Infectious Disease"/>
            <person name="Wu L."/>
            <person name="Ma J."/>
        </authorList>
    </citation>
    <scope>NUCLEOTIDE SEQUENCE [LARGE SCALE GENOMIC DNA]</scope>
    <source>
        <strain evidence="3">CGMCC 1.10832</strain>
    </source>
</reference>
<organism evidence="2 3">
    <name type="scientific">Marivirga lumbricoides</name>
    <dbReference type="NCBI Taxonomy" id="1046115"/>
    <lineage>
        <taxon>Bacteria</taxon>
        <taxon>Pseudomonadati</taxon>
        <taxon>Bacteroidota</taxon>
        <taxon>Cytophagia</taxon>
        <taxon>Cytophagales</taxon>
        <taxon>Marivirgaceae</taxon>
        <taxon>Marivirga</taxon>
    </lineage>
</organism>
<dbReference type="Pfam" id="PF13175">
    <property type="entry name" value="AAA_15"/>
    <property type="match status" value="1"/>
</dbReference>
<name>A0ABQ1M890_9BACT</name>
<evidence type="ECO:0000259" key="1">
    <source>
        <dbReference type="Pfam" id="PF13175"/>
    </source>
</evidence>